<feature type="region of interest" description="Disordered" evidence="1">
    <location>
        <begin position="1271"/>
        <end position="1309"/>
    </location>
</feature>
<name>Q57YR3_TRYB2</name>
<feature type="compositionally biased region" description="Basic and acidic residues" evidence="1">
    <location>
        <begin position="1280"/>
        <end position="1292"/>
    </location>
</feature>
<dbReference type="Proteomes" id="UP000008524">
    <property type="component" value="Chromosome 8"/>
</dbReference>
<keyword evidence="4" id="KW-1185">Reference proteome</keyword>
<feature type="compositionally biased region" description="Polar residues" evidence="1">
    <location>
        <begin position="361"/>
        <end position="378"/>
    </location>
</feature>
<dbReference type="EMBL" id="CP000071">
    <property type="protein sequence ID" value="AAZ13470.1"/>
    <property type="molecule type" value="Genomic_DNA"/>
</dbReference>
<proteinExistence type="predicted"/>
<reference evidence="3" key="4">
    <citation type="submission" date="2005-04" db="EMBL/GenBank/DDBJ databases">
        <title>Sequencing, closure, and annotation of Trypanosoma brucei chromosomes 2 through 8.</title>
        <authorList>
            <person name="Ghedin E."/>
            <person name="Blandin G."/>
            <person name="Bartholomeu D."/>
            <person name="Caler E."/>
            <person name="Haas B."/>
            <person name="Hannick L."/>
            <person name="Shallom J."/>
            <person name="Hou L."/>
            <person name="Djikeng A."/>
            <person name="Feldblyum T."/>
            <person name="Hostetler J."/>
            <person name="Johnson J."/>
            <person name="Jones K."/>
            <person name="Koo H.L."/>
            <person name="Larkin C."/>
            <person name="Pai G."/>
            <person name="Peterson J."/>
            <person name="Khalak H.G."/>
            <person name="Salzberg S."/>
            <person name="Simpson A.J."/>
            <person name="Tallon L."/>
            <person name="Van Aken S."/>
            <person name="Wanless D."/>
            <person name="White O."/>
            <person name="Wortman J."/>
            <person name="Fraser C.M."/>
            <person name="El-Sayed N.M.A."/>
        </authorList>
    </citation>
    <scope>NUCLEOTIDE SEQUENCE</scope>
    <source>
        <strain evidence="3">927/4 GUTat10.1</strain>
    </source>
</reference>
<feature type="compositionally biased region" description="Polar residues" evidence="1">
    <location>
        <begin position="1"/>
        <end position="10"/>
    </location>
</feature>
<reference evidence="3" key="1">
    <citation type="journal article" date="2005" name="Science">
        <title>Comparative genomics of trypanosomatid parasitic protozoa.</title>
        <authorList>
            <person name="El-Sayed N.M."/>
            <person name="Myler P.J."/>
            <person name="Blandin G."/>
            <person name="Berriman M."/>
            <person name="Crabtree J."/>
            <person name="Aggarwal G."/>
            <person name="Caler E."/>
            <person name="Renauld H."/>
            <person name="Worthey E.A."/>
            <person name="Hertz-Fowler C."/>
            <person name="Ghedin E."/>
            <person name="Peacock C."/>
            <person name="Bartholomeu D.C."/>
            <person name="Haas B.J."/>
            <person name="Tran A.N."/>
            <person name="Wortman J.R."/>
            <person name="Alsmark U.C."/>
            <person name="Angiuoli S."/>
            <person name="Anupama A."/>
            <person name="Badger J."/>
            <person name="Bringaud F."/>
            <person name="Cadag E."/>
            <person name="Carlton J.M."/>
            <person name="Cerqueira G.C."/>
            <person name="Creasy T."/>
            <person name="Delcher A.L."/>
            <person name="Djikeng A."/>
            <person name="Embley T.M."/>
            <person name="Hauser C."/>
            <person name="Ivens A.C."/>
            <person name="Kummerfeld S.K."/>
            <person name="Pereira-Leal J.B."/>
            <person name="Nilsson D."/>
            <person name="Peterson J."/>
            <person name="Salzberg S.L."/>
            <person name="Shallom J."/>
            <person name="Silva J.C."/>
            <person name="Sundaram J."/>
            <person name="Westenberger S."/>
            <person name="White O."/>
            <person name="Melville S.E."/>
            <person name="Donelson J.E."/>
            <person name="Andersson B."/>
            <person name="Stuart K.D."/>
            <person name="Hall N."/>
        </authorList>
    </citation>
    <scope>NUCLEOTIDE SEQUENCE</scope>
    <source>
        <strain evidence="3">927/4 GUTat10.1</strain>
    </source>
</reference>
<feature type="region of interest" description="Disordered" evidence="1">
    <location>
        <begin position="361"/>
        <end position="382"/>
    </location>
</feature>
<dbReference type="PaxDb" id="5691-AAZ13470"/>
<dbReference type="VEuPathDB" id="TriTrypDB:Tb927.8.7060"/>
<feature type="compositionally biased region" description="Polar residues" evidence="1">
    <location>
        <begin position="1293"/>
        <end position="1302"/>
    </location>
</feature>
<reference evidence="3 4" key="2">
    <citation type="journal article" date="2005" name="Science">
        <title>The genome of the African trypanosome Trypanosoma brucei.</title>
        <authorList>
            <person name="Berriman M."/>
            <person name="Ghedin E."/>
            <person name="Hertz-Fowler C."/>
            <person name="Blandin G."/>
            <person name="Renauld H."/>
            <person name="Bartholomeu D.C."/>
            <person name="Lennard N.J."/>
            <person name="Caler E."/>
            <person name="Hamlin N.E."/>
            <person name="Haas B."/>
            <person name="Bohme U."/>
            <person name="Hannick L."/>
            <person name="Aslett M.A."/>
            <person name="Shallom J."/>
            <person name="Marcello L."/>
            <person name="Hou L."/>
            <person name="Wickstead B."/>
            <person name="Alsmark U.C."/>
            <person name="Arrowsmith C."/>
            <person name="Atkin R.J."/>
            <person name="Barron A.J."/>
            <person name="Bringaud F."/>
            <person name="Brooks K."/>
            <person name="Carrington M."/>
            <person name="Cherevach I."/>
            <person name="Chillingworth T.J."/>
            <person name="Churcher C."/>
            <person name="Clark L.N."/>
            <person name="Corton C.H."/>
            <person name="Cronin A."/>
            <person name="Davies R.M."/>
            <person name="Doggett J."/>
            <person name="Djikeng A."/>
            <person name="Feldblyum T."/>
            <person name="Field M.C."/>
            <person name="Fraser A."/>
            <person name="Goodhead I."/>
            <person name="Hance Z."/>
            <person name="Harper D."/>
            <person name="Harris B.R."/>
            <person name="Hauser H."/>
            <person name="Hostetler J."/>
            <person name="Ivens A."/>
            <person name="Jagels K."/>
            <person name="Johnson D."/>
            <person name="Johnson J."/>
            <person name="Jones K."/>
            <person name="Kerhornou A.X."/>
            <person name="Koo H."/>
            <person name="Larke N."/>
            <person name="Landfear S."/>
            <person name="Larkin C."/>
            <person name="Leech V."/>
            <person name="Line A."/>
            <person name="Lord A."/>
            <person name="Macleod A."/>
            <person name="Mooney P.J."/>
            <person name="Moule S."/>
            <person name="Martin D.M."/>
            <person name="Morgan G.W."/>
            <person name="Mungall K."/>
            <person name="Norbertczak H."/>
            <person name="Ormond D."/>
            <person name="Pai G."/>
            <person name="Peacock C.S."/>
            <person name="Peterson J."/>
            <person name="Quail M.A."/>
            <person name="Rabbinowitsch E."/>
            <person name="Rajandream M.A."/>
            <person name="Reitter C."/>
            <person name="Salzberg S.L."/>
            <person name="Sanders M."/>
            <person name="Schobel S."/>
            <person name="Sharp S."/>
            <person name="Simmonds M."/>
            <person name="Simpson A.J."/>
            <person name="Tallon L."/>
            <person name="Turner C.M."/>
            <person name="Tait A."/>
            <person name="Tivey A.R."/>
            <person name="Van Aken S."/>
            <person name="Walker D."/>
            <person name="Wanless D."/>
            <person name="Wang S."/>
            <person name="White B."/>
            <person name="White O."/>
            <person name="Whitehead S."/>
            <person name="Woodward J."/>
            <person name="Wortman J."/>
            <person name="Adams M.D."/>
            <person name="Embley T.M."/>
            <person name="Gull K."/>
            <person name="Ullu E."/>
            <person name="Barry J.D."/>
            <person name="Fairlamb A.H."/>
            <person name="Opperdoes F."/>
            <person name="Barrell B.G."/>
            <person name="Donelson J.E."/>
            <person name="Hall N."/>
            <person name="Fraser C.M."/>
            <person name="Melville S.E."/>
            <person name="El-Sayed N.M."/>
        </authorList>
    </citation>
    <scope>NUCLEOTIDE SEQUENCE [LARGE SCALE GENOMIC DNA]</scope>
    <source>
        <strain evidence="3 4">927/4 GUTat10.1</strain>
    </source>
</reference>
<feature type="region of interest" description="Disordered" evidence="1">
    <location>
        <begin position="1"/>
        <end position="24"/>
    </location>
</feature>
<dbReference type="InParanoid" id="Q57YR3"/>
<dbReference type="RefSeq" id="XP_847536.1">
    <property type="nucleotide sequence ID" value="XM_842443.1"/>
</dbReference>
<sequence length="1578" mass="170183">MKGSTSNSALWVTADQRSSERLEEKDVDYSKEPLFFDIPPIQQADAAVRPVKSTRGIPWRRIRESGVIAPDLDLKPPSPIRVVIDIRDKRERKGSKDDGVFAALPPRSGSFSLKSSRDVPGPPKTVEELLGAQWGPQCTGRASSDSETGYVSPSLVEVATTAVTTAAGNKHVNPRFTGDALILRSPRQTRAALLRREFNARTAREKVLSAFAQSTPRSLPTSKRPSIDLSEEYNAVARRRGAWVGVKGFPAAAATCVGSASCLGWPTGLPPRGKSSASPRTMKSATSLPFDPHSVIERNRECDDKRKVQGSSPYLSAVPSPALRGNCSSKKNTGTATNEHVGGPAPRIASCSIASFDDHFSSTSPRKGTVNNENTGKSLTDWPMTSVARRTNVPYELTSSVDSIDTEEFDYEKCLLQKNDHYATQSHGHPGKNRCKHSLGHDNDSCQLNIVEVSDVTEVDGPTKAGQAGHCRHKMNLSTGSCVPFFRELLDGRGKLQDDTSSIAFETLLEPNAIVGATLSGLQTARRAEPQTTNERLRDDTSSIAFETLLEPNAIVGATPSGLQTARRAEPQTTNERLRDDTSSIAFETLLEPNAIVGATPSGLQTARRAEPQTTNERLRDDTSSIAFETLLEPNAIVGATPSGLQTARRAEPQTTNERLRDDTSSIAFETLLEPNAIVGATLSGLQTARRAEPQTTNERLRDDTSSIAFETLLEPNAIVGATPSGLQTARRAEPQTTNERLRDDTSSIAFETLLEPNAIVGATLSGLQTARRAEPQTTNERLRDDTSSIAFETLLEPNAIVGATLSGLQTARRAEPQTTNERLRDDTSSIAFETLLEPNAIVGATPSGLQTARRAEPQTTNERLRDDTSSIAFETLLEPNAIVGATPSGLQTARRAEPQTTNERLRDDTSSIAFETLLEPNAIVGATLSGLQTARRAEPQTTNERLRDDTSSIAFETLLEPNAIVGATPSGLQTARRAEPQTTNERLRDDTSSIAFETLLEPNAIVGATPSGLQTARRAEPQTTNERLRDDTSSIAFETLLEPNAIVGATLSGLQTARRAEPQTTNERLRDDTSSIAFETLLEPNAIVGATPSGLQTARRAEPQTTNERLRDDTSSIAFETLLEPNAIVGATPSGLQTARRAEPQTTNERLRDDTSSIAFETLLEPNAIVGATPSGLQTARRAEPQTTNERLRDDTSSIAFETLLEPNAIVGATPSGLQTARIITADISEDRCSWVNSTVSLESLSDAGLGTNNIVGDFMTSDVIVDSLGESPQGNSGVRDEVQSESRDTFTGESSLTPRSLKSCFDNGETDSLPPILRSGARSVIVPNSSRVSFSGAGTRKTLSEVRRPSSDNGDGCVISTRSSSPRLWTPSKIRIRGEDILVPRHHRTENKGVRVDSPAGRSVLSTYATLRNRNYLGLMRRYFLTWKGLAKHCTTRTASTIGQSPTTCGSCVDDSSCGFVPTTAVVASLAAAAAAAAPTSSRAHGVNNPHSDPSKIRNLTARSLKLLLGDNYHSADYVYNHLRRKRLGQPRSHYRMVPPDEDDYVSSGSRHRSICSAETSFSYPSDDVTTPISMA</sequence>
<gene>
    <name evidence="3" type="primary">Tb08.10K10.760</name>
    <name evidence="2" type="ORF">Tb927.8.7060</name>
</gene>
<accession>Q57YR3</accession>
<dbReference type="STRING" id="185431.Q57YR3"/>
<evidence type="ECO:0000313" key="3">
    <source>
        <dbReference type="EMBL" id="AAZ13470.1"/>
    </source>
</evidence>
<feature type="compositionally biased region" description="Polar residues" evidence="1">
    <location>
        <begin position="326"/>
        <end position="338"/>
    </location>
</feature>
<dbReference type="GO" id="GO:0004497">
    <property type="term" value="F:monooxygenase activity"/>
    <property type="evidence" value="ECO:0000318"/>
    <property type="project" value="GO_Central"/>
</dbReference>
<organism evidence="2 4">
    <name type="scientific">Trypanosoma brucei brucei (strain 927/4 GUTat10.1)</name>
    <dbReference type="NCBI Taxonomy" id="185431"/>
    <lineage>
        <taxon>Eukaryota</taxon>
        <taxon>Discoba</taxon>
        <taxon>Euglenozoa</taxon>
        <taxon>Kinetoplastea</taxon>
        <taxon>Metakinetoplastina</taxon>
        <taxon>Trypanosomatida</taxon>
        <taxon>Trypanosomatidae</taxon>
        <taxon>Trypanosoma</taxon>
    </lineage>
</organism>
<dbReference type="AlphaFoldDB" id="Q57YR3"/>
<dbReference type="KEGG" id="tbr:Tb927.8.7060"/>
<feature type="compositionally biased region" description="Basic and acidic residues" evidence="1">
    <location>
        <begin position="294"/>
        <end position="307"/>
    </location>
</feature>
<dbReference type="GeneID" id="3659713"/>
<feature type="region of interest" description="Disordered" evidence="1">
    <location>
        <begin position="1338"/>
        <end position="1366"/>
    </location>
</feature>
<feature type="region of interest" description="Disordered" evidence="1">
    <location>
        <begin position="270"/>
        <end position="344"/>
    </location>
</feature>
<dbReference type="GO" id="GO:0050660">
    <property type="term" value="F:flavin adenine dinucleotide binding"/>
    <property type="evidence" value="ECO:0000318"/>
    <property type="project" value="GO_Central"/>
</dbReference>
<evidence type="ECO:0000313" key="4">
    <source>
        <dbReference type="Proteomes" id="UP000008524"/>
    </source>
</evidence>
<accession>D6XM90</accession>
<reference evidence="2" key="3">
    <citation type="submission" date="2005-04" db="EMBL/GenBank/DDBJ databases">
        <title>.</title>
        <authorList>
            <person name="Ghedin E."/>
            <person name="Blandin G."/>
            <person name="Bartholomeu D."/>
            <person name="Caler E."/>
            <person name="Haas B."/>
            <person name="Hannick L."/>
            <person name="Shallom J."/>
            <person name="Hou L."/>
            <person name="Djikeng A."/>
            <person name="Feldblyum T."/>
            <person name="Hostetler J."/>
            <person name="Johnson J."/>
            <person name="Jones K."/>
            <person name="Koo H.L."/>
            <person name="Larkin C."/>
            <person name="Pai G."/>
            <person name="Peterson J."/>
            <person name="Khalak H.G."/>
            <person name="Salzberg S."/>
            <person name="Simpson A.J."/>
            <person name="Tallon L."/>
            <person name="Van Aken S."/>
            <person name="Wanless D."/>
            <person name="White O."/>
            <person name="Wortman J."/>
            <person name="Fraser C.M."/>
            <person name="El-Sayed N.M.A."/>
        </authorList>
    </citation>
    <scope>NUCLEOTIDE SEQUENCE</scope>
    <source>
        <strain evidence="2">GUTat10.1</strain>
    </source>
</reference>
<evidence type="ECO:0000313" key="2">
    <source>
        <dbReference type="EMBL" id="AAX69255.1"/>
    </source>
</evidence>
<dbReference type="EMBL" id="AC159404">
    <property type="protein sequence ID" value="AAX69255.1"/>
    <property type="molecule type" value="Genomic_DNA"/>
</dbReference>
<feature type="compositionally biased region" description="Polar residues" evidence="1">
    <location>
        <begin position="275"/>
        <end position="287"/>
    </location>
</feature>
<evidence type="ECO:0000256" key="1">
    <source>
        <dbReference type="SAM" id="MobiDB-lite"/>
    </source>
</evidence>
<protein>
    <submittedName>
        <fullName evidence="2">Uncharacterized protein</fullName>
    </submittedName>
</protein>